<dbReference type="Pfam" id="PF07963">
    <property type="entry name" value="N_methyl"/>
    <property type="match status" value="1"/>
</dbReference>
<reference evidence="1 2" key="1">
    <citation type="submission" date="2018-12" db="EMBL/GenBank/DDBJ databases">
        <authorList>
            <consortium name="Pathogen Informatics"/>
        </authorList>
    </citation>
    <scope>NUCLEOTIDE SEQUENCE [LARGE SCALE GENOMIC DNA]</scope>
    <source>
        <strain evidence="1 2">NCTC5906</strain>
    </source>
</reference>
<accession>A0A3S4RIZ1</accession>
<dbReference type="InterPro" id="IPR045584">
    <property type="entry name" value="Pilin-like"/>
</dbReference>
<dbReference type="RefSeq" id="WP_005701128.1">
    <property type="nucleotide sequence ID" value="NZ_AEWB02000015.1"/>
</dbReference>
<sequence>MQKGFTLLEILIALLIISVLLTLSLPAWQQHRQQNILQKEQQKLYIFLRQIQARVENSSDIWFLIANRHQMTQRWCLTAQIKSDKLCDCLNPQHCPQEVSAHFYYPTFEDTILISKRYYPFEFTRLSGIRNTASTACFVLQANHQRTLFSFFNVGSLKLKDNQSLSACVNDEE</sequence>
<dbReference type="GeneID" id="49636471"/>
<evidence type="ECO:0000313" key="2">
    <source>
        <dbReference type="Proteomes" id="UP000272690"/>
    </source>
</evidence>
<dbReference type="OrthoDB" id="5690345at2"/>
<dbReference type="EMBL" id="LR134327">
    <property type="protein sequence ID" value="VEF44625.1"/>
    <property type="molecule type" value="Genomic_DNA"/>
</dbReference>
<dbReference type="SUPFAM" id="SSF54523">
    <property type="entry name" value="Pili subunits"/>
    <property type="match status" value="1"/>
</dbReference>
<dbReference type="Proteomes" id="UP000272690">
    <property type="component" value="Chromosome"/>
</dbReference>
<proteinExistence type="predicted"/>
<organism evidence="1 2">
    <name type="scientific">Aggregatibacter aphrophilus ATCC 33389</name>
    <dbReference type="NCBI Taxonomy" id="985008"/>
    <lineage>
        <taxon>Bacteria</taxon>
        <taxon>Pseudomonadati</taxon>
        <taxon>Pseudomonadota</taxon>
        <taxon>Gammaproteobacteria</taxon>
        <taxon>Pasteurellales</taxon>
        <taxon>Pasteurellaceae</taxon>
        <taxon>Aggregatibacter</taxon>
    </lineage>
</organism>
<dbReference type="NCBIfam" id="TIGR02532">
    <property type="entry name" value="IV_pilin_GFxxxE"/>
    <property type="match status" value="1"/>
</dbReference>
<dbReference type="InterPro" id="IPR012902">
    <property type="entry name" value="N_methyl_site"/>
</dbReference>
<name>A0A3S4RIZ1_AGGAP</name>
<dbReference type="Gene3D" id="3.30.700.10">
    <property type="entry name" value="Glycoprotein, Type 4 Pilin"/>
    <property type="match status" value="1"/>
</dbReference>
<protein>
    <submittedName>
        <fullName evidence="1">Tfp pilus assembly protein PilE</fullName>
    </submittedName>
</protein>
<dbReference type="PROSITE" id="PS00409">
    <property type="entry name" value="PROKAR_NTER_METHYL"/>
    <property type="match status" value="1"/>
</dbReference>
<dbReference type="AlphaFoldDB" id="A0A3S4RIZ1"/>
<gene>
    <name evidence="1" type="ORF">NCTC5906_02074</name>
</gene>
<evidence type="ECO:0000313" key="1">
    <source>
        <dbReference type="EMBL" id="VEF44625.1"/>
    </source>
</evidence>